<keyword evidence="4 7" id="KW-0812">Transmembrane</keyword>
<feature type="transmembrane region" description="Helical" evidence="7">
    <location>
        <begin position="149"/>
        <end position="169"/>
    </location>
</feature>
<dbReference type="PANTHER" id="PTHR30353">
    <property type="entry name" value="INNER MEMBRANE PROTEIN DEDA-RELATED"/>
    <property type="match status" value="1"/>
</dbReference>
<dbReference type="InterPro" id="IPR032816">
    <property type="entry name" value="VTT_dom"/>
</dbReference>
<comment type="similarity">
    <text evidence="2 7">Belongs to the DedA family.</text>
</comment>
<dbReference type="Proteomes" id="UP000253383">
    <property type="component" value="Unassembled WGS sequence"/>
</dbReference>
<comment type="subcellular location">
    <subcellularLocation>
        <location evidence="1 7">Cell membrane</location>
        <topology evidence="1 7">Multi-pass membrane protein</topology>
    </subcellularLocation>
</comment>
<name>A0A368JWP6_9BACT</name>
<keyword evidence="5 7" id="KW-1133">Transmembrane helix</keyword>
<dbReference type="Pfam" id="PF09335">
    <property type="entry name" value="VTT_dom"/>
    <property type="match status" value="1"/>
</dbReference>
<dbReference type="GO" id="GO:0005886">
    <property type="term" value="C:plasma membrane"/>
    <property type="evidence" value="ECO:0007669"/>
    <property type="project" value="UniProtKB-SubCell"/>
</dbReference>
<comment type="caution">
    <text evidence="9">The sequence shown here is derived from an EMBL/GenBank/DDBJ whole genome shotgun (WGS) entry which is preliminary data.</text>
</comment>
<evidence type="ECO:0000256" key="7">
    <source>
        <dbReference type="RuleBase" id="RU367016"/>
    </source>
</evidence>
<keyword evidence="10" id="KW-1185">Reference proteome</keyword>
<dbReference type="EMBL" id="QOWE01000002">
    <property type="protein sequence ID" value="RCR71053.1"/>
    <property type="molecule type" value="Genomic_DNA"/>
</dbReference>
<feature type="domain" description="VTT" evidence="8">
    <location>
        <begin position="42"/>
        <end position="169"/>
    </location>
</feature>
<organism evidence="9 10">
    <name type="scientific">Larkinella punicea</name>
    <dbReference type="NCBI Taxonomy" id="2315727"/>
    <lineage>
        <taxon>Bacteria</taxon>
        <taxon>Pseudomonadati</taxon>
        <taxon>Bacteroidota</taxon>
        <taxon>Cytophagia</taxon>
        <taxon>Cytophagales</taxon>
        <taxon>Spirosomataceae</taxon>
        <taxon>Larkinella</taxon>
    </lineage>
</organism>
<dbReference type="OrthoDB" id="9813426at2"/>
<evidence type="ECO:0000256" key="2">
    <source>
        <dbReference type="ARBA" id="ARBA00010792"/>
    </source>
</evidence>
<keyword evidence="3 7" id="KW-1003">Cell membrane</keyword>
<feature type="transmembrane region" description="Helical" evidence="7">
    <location>
        <begin position="181"/>
        <end position="202"/>
    </location>
</feature>
<keyword evidence="6 7" id="KW-0472">Membrane</keyword>
<evidence type="ECO:0000256" key="1">
    <source>
        <dbReference type="ARBA" id="ARBA00004651"/>
    </source>
</evidence>
<evidence type="ECO:0000256" key="5">
    <source>
        <dbReference type="ARBA" id="ARBA00022989"/>
    </source>
</evidence>
<reference evidence="9 10" key="1">
    <citation type="submission" date="2018-07" db="EMBL/GenBank/DDBJ databases">
        <title>Genome analysis of Larkinella rosea.</title>
        <authorList>
            <person name="Zhou Z."/>
            <person name="Wang G."/>
        </authorList>
    </citation>
    <scope>NUCLEOTIDE SEQUENCE [LARGE SCALE GENOMIC DNA]</scope>
    <source>
        <strain evidence="10">zzj9</strain>
    </source>
</reference>
<evidence type="ECO:0000313" key="9">
    <source>
        <dbReference type="EMBL" id="RCR71053.1"/>
    </source>
</evidence>
<feature type="transmembrane region" description="Helical" evidence="7">
    <location>
        <begin position="21"/>
        <end position="42"/>
    </location>
</feature>
<gene>
    <name evidence="9" type="ORF">DUE52_02015</name>
</gene>
<evidence type="ECO:0000256" key="3">
    <source>
        <dbReference type="ARBA" id="ARBA00022475"/>
    </source>
</evidence>
<dbReference type="InterPro" id="IPR032818">
    <property type="entry name" value="DedA-like"/>
</dbReference>
<dbReference type="PANTHER" id="PTHR30353:SF0">
    <property type="entry name" value="TRANSMEMBRANE PROTEIN"/>
    <property type="match status" value="1"/>
</dbReference>
<evidence type="ECO:0000313" key="10">
    <source>
        <dbReference type="Proteomes" id="UP000253383"/>
    </source>
</evidence>
<feature type="transmembrane region" description="Helical" evidence="7">
    <location>
        <begin position="62"/>
        <end position="86"/>
    </location>
</feature>
<evidence type="ECO:0000259" key="8">
    <source>
        <dbReference type="Pfam" id="PF09335"/>
    </source>
</evidence>
<dbReference type="RefSeq" id="WP_114404283.1">
    <property type="nucleotide sequence ID" value="NZ_QOWE01000002.1"/>
</dbReference>
<evidence type="ECO:0000256" key="4">
    <source>
        <dbReference type="ARBA" id="ARBA00022692"/>
    </source>
</evidence>
<protein>
    <submittedName>
        <fullName evidence="9">DedA family protein</fullName>
    </submittedName>
</protein>
<accession>A0A368JWP6</accession>
<proteinExistence type="inferred from homology"/>
<sequence>MNQIAEFFQYLLNSEEIIRTGGLVLITLIIFIENGVFFGFFLPGDYLLFLSGVFAGTKILAVPLWLLLLCIFGAAVVGSLVGYLTGRYFGERLQNRPDSLFFKKKYIETTREYFLKYGSRTLIVARFLPIVRTFAPILSGLIRMDMRYFMLYNVIGGAIWVVSLVGGGYYFGEKFPWIVDYVHYIIIFFLAVTTFTVIRGYINARKEMKQEKEAVSE</sequence>
<dbReference type="AlphaFoldDB" id="A0A368JWP6"/>
<evidence type="ECO:0000256" key="6">
    <source>
        <dbReference type="ARBA" id="ARBA00023136"/>
    </source>
</evidence>